<accession>A0A7X1AVT7</accession>
<evidence type="ECO:0000313" key="9">
    <source>
        <dbReference type="Proteomes" id="UP000525652"/>
    </source>
</evidence>
<comment type="caution">
    <text evidence="8">The sequence shown here is derived from an EMBL/GenBank/DDBJ whole genome shotgun (WGS) entry which is preliminary data.</text>
</comment>
<keyword evidence="4" id="KW-0547">Nucleotide-binding</keyword>
<keyword evidence="3" id="KW-0963">Cytoplasm</keyword>
<reference evidence="8 9" key="1">
    <citation type="submission" date="2020-07" db="EMBL/GenBank/DDBJ databases">
        <authorList>
            <person name="Feng X."/>
        </authorList>
    </citation>
    <scope>NUCLEOTIDE SEQUENCE [LARGE SCALE GENOMIC DNA]</scope>
    <source>
        <strain evidence="8 9">JCM14086</strain>
    </source>
</reference>
<dbReference type="InterPro" id="IPR051451">
    <property type="entry name" value="PhoH2-like"/>
</dbReference>
<evidence type="ECO:0000256" key="5">
    <source>
        <dbReference type="ARBA" id="ARBA00022840"/>
    </source>
</evidence>
<evidence type="ECO:0000313" key="8">
    <source>
        <dbReference type="EMBL" id="MBC2600867.1"/>
    </source>
</evidence>
<dbReference type="AlphaFoldDB" id="A0A7X1AVT7"/>
<dbReference type="EMBL" id="JACHVA010000040">
    <property type="protein sequence ID" value="MBC2600867.1"/>
    <property type="molecule type" value="Genomic_DNA"/>
</dbReference>
<dbReference type="PANTHER" id="PTHR30473:SF1">
    <property type="entry name" value="PHOH-LIKE PROTEIN"/>
    <property type="match status" value="1"/>
</dbReference>
<dbReference type="GO" id="GO:0005829">
    <property type="term" value="C:cytosol"/>
    <property type="evidence" value="ECO:0007669"/>
    <property type="project" value="TreeGrafter"/>
</dbReference>
<dbReference type="SUPFAM" id="SSF52540">
    <property type="entry name" value="P-loop containing nucleoside triphosphate hydrolases"/>
    <property type="match status" value="1"/>
</dbReference>
<dbReference type="RefSeq" id="WP_185691602.1">
    <property type="nucleotide sequence ID" value="NZ_JACHVA010000040.1"/>
</dbReference>
<evidence type="ECO:0000256" key="6">
    <source>
        <dbReference type="ARBA" id="ARBA00039970"/>
    </source>
</evidence>
<dbReference type="FunFam" id="3.40.50.300:FF:000013">
    <property type="entry name" value="PhoH family ATPase"/>
    <property type="match status" value="1"/>
</dbReference>
<keyword evidence="5" id="KW-0067">ATP-binding</keyword>
<keyword evidence="9" id="KW-1185">Reference proteome</keyword>
<evidence type="ECO:0000256" key="3">
    <source>
        <dbReference type="ARBA" id="ARBA00022490"/>
    </source>
</evidence>
<dbReference type="InterPro" id="IPR003714">
    <property type="entry name" value="PhoH"/>
</dbReference>
<dbReference type="InterPro" id="IPR027417">
    <property type="entry name" value="P-loop_NTPase"/>
</dbReference>
<evidence type="ECO:0000259" key="7">
    <source>
        <dbReference type="Pfam" id="PF02562"/>
    </source>
</evidence>
<dbReference type="PANTHER" id="PTHR30473">
    <property type="entry name" value="PROTEIN PHOH"/>
    <property type="match status" value="1"/>
</dbReference>
<feature type="domain" description="PhoH-like protein" evidence="7">
    <location>
        <begin position="113"/>
        <end position="316"/>
    </location>
</feature>
<dbReference type="GO" id="GO:0005524">
    <property type="term" value="F:ATP binding"/>
    <property type="evidence" value="ECO:0007669"/>
    <property type="project" value="UniProtKB-KW"/>
</dbReference>
<dbReference type="Gene3D" id="3.40.50.300">
    <property type="entry name" value="P-loop containing nucleotide triphosphate hydrolases"/>
    <property type="match status" value="1"/>
</dbReference>
<dbReference type="Pfam" id="PF02562">
    <property type="entry name" value="PhoH"/>
    <property type="match status" value="1"/>
</dbReference>
<evidence type="ECO:0000256" key="4">
    <source>
        <dbReference type="ARBA" id="ARBA00022741"/>
    </source>
</evidence>
<dbReference type="Proteomes" id="UP000525652">
    <property type="component" value="Unassembled WGS sequence"/>
</dbReference>
<sequence length="328" mass="36862">METHAYSQTLEFDSPRLLSQLYCGKEGHLTEAEKALGVTLITRDDWLKIEGSEANVHMAKEFFEILRLARAQGLKIRNNDFEKMLGAVADGEGAEMRDLFENPLIIQLKRKSIVPKTVHQKQYLNRIRNHDVSFGIGPAGTGKTYLAMAAALDAFQKGEAEKLVFTRPAVEAGEALGFLPGDLQEKILPYLRPLYDALYDMVGVEETQRMMERQQIEIAPLAYMRGRTLSRSFVILDEAQNTTPEQMMMFLTRLGDDSKMIITGDITQVDLPRSKKSGLKQAIQILSHVKGVSIFEFDGVDVVRHPLVQRIIQAYEKGNGESQAVTFV</sequence>
<comment type="similarity">
    <text evidence="2">Belongs to the PhoH family.</text>
</comment>
<organism evidence="8 9">
    <name type="scientific">Puniceicoccus vermicola</name>
    <dbReference type="NCBI Taxonomy" id="388746"/>
    <lineage>
        <taxon>Bacteria</taxon>
        <taxon>Pseudomonadati</taxon>
        <taxon>Verrucomicrobiota</taxon>
        <taxon>Opitutia</taxon>
        <taxon>Puniceicoccales</taxon>
        <taxon>Puniceicoccaceae</taxon>
        <taxon>Puniceicoccus</taxon>
    </lineage>
</organism>
<comment type="subcellular location">
    <subcellularLocation>
        <location evidence="1">Cytoplasm</location>
    </subcellularLocation>
</comment>
<gene>
    <name evidence="8" type="ORF">H5P30_03640</name>
</gene>
<protein>
    <recommendedName>
        <fullName evidence="6">PhoH-like protein</fullName>
    </recommendedName>
</protein>
<proteinExistence type="inferred from homology"/>
<evidence type="ECO:0000256" key="2">
    <source>
        <dbReference type="ARBA" id="ARBA00010393"/>
    </source>
</evidence>
<name>A0A7X1AVT7_9BACT</name>
<evidence type="ECO:0000256" key="1">
    <source>
        <dbReference type="ARBA" id="ARBA00004496"/>
    </source>
</evidence>